<dbReference type="RefSeq" id="XP_042927870.1">
    <property type="nucleotide sequence ID" value="XM_043060104.1"/>
</dbReference>
<sequence>MVGDHLLPLATDISAPMEGASRCPAASAGRGYQRGVGAAAGGCDYQGWTRRWITTCAACGRCLRRRRLTEWLARPYELLSVLL</sequence>
<dbReference type="Gramene" id="PNW87615">
    <property type="protein sequence ID" value="PNW87615"/>
    <property type="gene ID" value="CHLRE_02g141686v5"/>
</dbReference>
<dbReference type="GeneID" id="66052545"/>
<protein>
    <submittedName>
        <fullName evidence="1">Uncharacterized protein</fullName>
    </submittedName>
</protein>
<reference evidence="1 2" key="1">
    <citation type="journal article" date="2007" name="Science">
        <title>The Chlamydomonas genome reveals the evolution of key animal and plant functions.</title>
        <authorList>
            <person name="Merchant S.S."/>
            <person name="Prochnik S.E."/>
            <person name="Vallon O."/>
            <person name="Harris E.H."/>
            <person name="Karpowicz S.J."/>
            <person name="Witman G.B."/>
            <person name="Terry A."/>
            <person name="Salamov A."/>
            <person name="Fritz-Laylin L.K."/>
            <person name="Marechal-Drouard L."/>
            <person name="Marshall W.F."/>
            <person name="Qu L.H."/>
            <person name="Nelson D.R."/>
            <person name="Sanderfoot A.A."/>
            <person name="Spalding M.H."/>
            <person name="Kapitonov V.V."/>
            <person name="Ren Q."/>
            <person name="Ferris P."/>
            <person name="Lindquist E."/>
            <person name="Shapiro H."/>
            <person name="Lucas S.M."/>
            <person name="Grimwood J."/>
            <person name="Schmutz J."/>
            <person name="Cardol P."/>
            <person name="Cerutti H."/>
            <person name="Chanfreau G."/>
            <person name="Chen C.L."/>
            <person name="Cognat V."/>
            <person name="Croft M.T."/>
            <person name="Dent R."/>
            <person name="Dutcher S."/>
            <person name="Fernandez E."/>
            <person name="Fukuzawa H."/>
            <person name="Gonzalez-Ballester D."/>
            <person name="Gonzalez-Halphen D."/>
            <person name="Hallmann A."/>
            <person name="Hanikenne M."/>
            <person name="Hippler M."/>
            <person name="Inwood W."/>
            <person name="Jabbari K."/>
            <person name="Kalanon M."/>
            <person name="Kuras R."/>
            <person name="Lefebvre P.A."/>
            <person name="Lemaire S.D."/>
            <person name="Lobanov A.V."/>
            <person name="Lohr M."/>
            <person name="Manuell A."/>
            <person name="Meier I."/>
            <person name="Mets L."/>
            <person name="Mittag M."/>
            <person name="Mittelmeier T."/>
            <person name="Moroney J.V."/>
            <person name="Moseley J."/>
            <person name="Napoli C."/>
            <person name="Nedelcu A.M."/>
            <person name="Niyogi K."/>
            <person name="Novoselov S.V."/>
            <person name="Paulsen I.T."/>
            <person name="Pazour G."/>
            <person name="Purton S."/>
            <person name="Ral J.P."/>
            <person name="Riano-Pachon D.M."/>
            <person name="Riekhof W."/>
            <person name="Rymarquis L."/>
            <person name="Schroda M."/>
            <person name="Stern D."/>
            <person name="Umen J."/>
            <person name="Willows R."/>
            <person name="Wilson N."/>
            <person name="Zimmer S.L."/>
            <person name="Allmer J."/>
            <person name="Balk J."/>
            <person name="Bisova K."/>
            <person name="Chen C.J."/>
            <person name="Elias M."/>
            <person name="Gendler K."/>
            <person name="Hauser C."/>
            <person name="Lamb M.R."/>
            <person name="Ledford H."/>
            <person name="Long J.C."/>
            <person name="Minagawa J."/>
            <person name="Page M.D."/>
            <person name="Pan J."/>
            <person name="Pootakham W."/>
            <person name="Roje S."/>
            <person name="Rose A."/>
            <person name="Stahlberg E."/>
            <person name="Terauchi A.M."/>
            <person name="Yang P."/>
            <person name="Ball S."/>
            <person name="Bowler C."/>
            <person name="Dieckmann C.L."/>
            <person name="Gladyshev V.N."/>
            <person name="Green P."/>
            <person name="Jorgensen R."/>
            <person name="Mayfield S."/>
            <person name="Mueller-Roeber B."/>
            <person name="Rajamani S."/>
            <person name="Sayre R.T."/>
            <person name="Brokstein P."/>
            <person name="Dubchak I."/>
            <person name="Goodstein D."/>
            <person name="Hornick L."/>
            <person name="Huang Y.W."/>
            <person name="Jhaveri J."/>
            <person name="Luo Y."/>
            <person name="Martinez D."/>
            <person name="Ngau W.C."/>
            <person name="Otillar B."/>
            <person name="Poliakov A."/>
            <person name="Porter A."/>
            <person name="Szajkowski L."/>
            <person name="Werner G."/>
            <person name="Zhou K."/>
            <person name="Grigoriev I.V."/>
            <person name="Rokhsar D.S."/>
            <person name="Grossman A.R."/>
        </authorList>
    </citation>
    <scope>NUCLEOTIDE SEQUENCE [LARGE SCALE GENOMIC DNA]</scope>
    <source>
        <strain evidence="2">CC-503</strain>
    </source>
</reference>
<dbReference type="KEGG" id="cre:CHLRE_02g141686v5"/>
<name>A0A2K3E493_CHLRE</name>
<accession>A0A2K3E493</accession>
<dbReference type="EMBL" id="CM008963">
    <property type="protein sequence ID" value="PNW87615.1"/>
    <property type="molecule type" value="Genomic_DNA"/>
</dbReference>
<gene>
    <name evidence="1" type="ORF">CHLRE_02g141686v5</name>
</gene>
<dbReference type="AlphaFoldDB" id="A0A2K3E493"/>
<organism evidence="1 2">
    <name type="scientific">Chlamydomonas reinhardtii</name>
    <name type="common">Chlamydomonas smithii</name>
    <dbReference type="NCBI Taxonomy" id="3055"/>
    <lineage>
        <taxon>Eukaryota</taxon>
        <taxon>Viridiplantae</taxon>
        <taxon>Chlorophyta</taxon>
        <taxon>core chlorophytes</taxon>
        <taxon>Chlorophyceae</taxon>
        <taxon>CS clade</taxon>
        <taxon>Chlamydomonadales</taxon>
        <taxon>Chlamydomonadaceae</taxon>
        <taxon>Chlamydomonas</taxon>
    </lineage>
</organism>
<keyword evidence="2" id="KW-1185">Reference proteome</keyword>
<dbReference type="InParanoid" id="A0A2K3E493"/>
<dbReference type="Proteomes" id="UP000006906">
    <property type="component" value="Chromosome 2"/>
</dbReference>
<proteinExistence type="predicted"/>
<evidence type="ECO:0000313" key="1">
    <source>
        <dbReference type="EMBL" id="PNW87615.1"/>
    </source>
</evidence>
<evidence type="ECO:0000313" key="2">
    <source>
        <dbReference type="Proteomes" id="UP000006906"/>
    </source>
</evidence>